<feature type="region of interest" description="Disordered" evidence="1">
    <location>
        <begin position="151"/>
        <end position="177"/>
    </location>
</feature>
<evidence type="ECO:0000256" key="1">
    <source>
        <dbReference type="SAM" id="MobiDB-lite"/>
    </source>
</evidence>
<feature type="transmembrane region" description="Helical" evidence="2">
    <location>
        <begin position="183"/>
        <end position="207"/>
    </location>
</feature>
<name>A0A9P9J1Q7_9PLEO</name>
<dbReference type="AlphaFoldDB" id="A0A9P9J1Q7"/>
<keyword evidence="2" id="KW-0812">Transmembrane</keyword>
<protein>
    <recommendedName>
        <fullName evidence="4">Mid2 domain-containing protein</fullName>
    </recommendedName>
</protein>
<feature type="chain" id="PRO_5040329655" description="Mid2 domain-containing protein" evidence="3">
    <location>
        <begin position="18"/>
        <end position="257"/>
    </location>
</feature>
<organism evidence="5 6">
    <name type="scientific">Dendryphion nanum</name>
    <dbReference type="NCBI Taxonomy" id="256645"/>
    <lineage>
        <taxon>Eukaryota</taxon>
        <taxon>Fungi</taxon>
        <taxon>Dikarya</taxon>
        <taxon>Ascomycota</taxon>
        <taxon>Pezizomycotina</taxon>
        <taxon>Dothideomycetes</taxon>
        <taxon>Pleosporomycetidae</taxon>
        <taxon>Pleosporales</taxon>
        <taxon>Torulaceae</taxon>
        <taxon>Dendryphion</taxon>
    </lineage>
</organism>
<keyword evidence="6" id="KW-1185">Reference proteome</keyword>
<comment type="caution">
    <text evidence="5">The sequence shown here is derived from an EMBL/GenBank/DDBJ whole genome shotgun (WGS) entry which is preliminary data.</text>
</comment>
<dbReference type="Pfam" id="PF04478">
    <property type="entry name" value="Mid2"/>
    <property type="match status" value="1"/>
</dbReference>
<reference evidence="5" key="1">
    <citation type="journal article" date="2021" name="Nat. Commun.">
        <title>Genetic determinants of endophytism in the Arabidopsis root mycobiome.</title>
        <authorList>
            <person name="Mesny F."/>
            <person name="Miyauchi S."/>
            <person name="Thiergart T."/>
            <person name="Pickel B."/>
            <person name="Atanasova L."/>
            <person name="Karlsson M."/>
            <person name="Huettel B."/>
            <person name="Barry K.W."/>
            <person name="Haridas S."/>
            <person name="Chen C."/>
            <person name="Bauer D."/>
            <person name="Andreopoulos W."/>
            <person name="Pangilinan J."/>
            <person name="LaButti K."/>
            <person name="Riley R."/>
            <person name="Lipzen A."/>
            <person name="Clum A."/>
            <person name="Drula E."/>
            <person name="Henrissat B."/>
            <person name="Kohler A."/>
            <person name="Grigoriev I.V."/>
            <person name="Martin F.M."/>
            <person name="Hacquard S."/>
        </authorList>
    </citation>
    <scope>NUCLEOTIDE SEQUENCE</scope>
    <source>
        <strain evidence="5">MPI-CAGE-CH-0243</strain>
    </source>
</reference>
<dbReference type="InterPro" id="IPR007567">
    <property type="entry name" value="Mid2_dom"/>
</dbReference>
<keyword evidence="2" id="KW-1133">Transmembrane helix</keyword>
<feature type="signal peptide" evidence="3">
    <location>
        <begin position="1"/>
        <end position="17"/>
    </location>
</feature>
<evidence type="ECO:0000256" key="2">
    <source>
        <dbReference type="SAM" id="Phobius"/>
    </source>
</evidence>
<evidence type="ECO:0000313" key="5">
    <source>
        <dbReference type="EMBL" id="KAH7138199.1"/>
    </source>
</evidence>
<keyword evidence="3" id="KW-0732">Signal</keyword>
<feature type="domain" description="Mid2" evidence="4">
    <location>
        <begin position="141"/>
        <end position="203"/>
    </location>
</feature>
<evidence type="ECO:0000256" key="3">
    <source>
        <dbReference type="SAM" id="SignalP"/>
    </source>
</evidence>
<dbReference type="Proteomes" id="UP000700596">
    <property type="component" value="Unassembled WGS sequence"/>
</dbReference>
<keyword evidence="2" id="KW-0472">Membrane</keyword>
<dbReference type="EMBL" id="JAGMWT010000001">
    <property type="protein sequence ID" value="KAH7138199.1"/>
    <property type="molecule type" value="Genomic_DNA"/>
</dbReference>
<evidence type="ECO:0000313" key="6">
    <source>
        <dbReference type="Proteomes" id="UP000700596"/>
    </source>
</evidence>
<sequence>MALFWLLLACIWVVAQAENTFLAPCSTSNAGDYSQAREWTEGSIMRVEWSSDLKSYFIGIKQEIDGQARAEAGPALHRSEPNQVRGSLTWSVSAAGMDLRKGNVFFLTMRDSDTNLWDYATSCYFKIAKFTSSSATSASSTILIPSTTFSTSATTVSTPTPTPSQERSTAANNNGNNDNASKIGLGVGLGIGIPIIILLAVCVGFLMKWWKGQETRQQLTPLVEKPEDVYLVRPEFAQAVTELPSELERRELPAYRI</sequence>
<gene>
    <name evidence="5" type="ORF">B0J11DRAFT_9130</name>
</gene>
<evidence type="ECO:0000259" key="4">
    <source>
        <dbReference type="Pfam" id="PF04478"/>
    </source>
</evidence>
<accession>A0A9P9J1Q7</accession>
<proteinExistence type="predicted"/>